<sequence length="160" mass="18217">MRDKYGLEWRRGSWREEKIPFRVTFRDFEKLTGACTLIFHSAGRDLVQWTQENRIQIYVCACIYTCVCPYVCARALDNFPFILNATLCGQLLNGIVCDGRHSASKSPSQQPRPSVGPCENCHTSVRPPTTTTRTLRLRKTHCNSNNNSIAPASSMLCWTR</sequence>
<keyword evidence="3" id="KW-1185">Reference proteome</keyword>
<dbReference type="EMBL" id="CAJHJT010000012">
    <property type="protein sequence ID" value="CAD6998095.1"/>
    <property type="molecule type" value="Genomic_DNA"/>
</dbReference>
<dbReference type="AlphaFoldDB" id="A0A811UK62"/>
<evidence type="ECO:0000256" key="1">
    <source>
        <dbReference type="SAM" id="MobiDB-lite"/>
    </source>
</evidence>
<feature type="region of interest" description="Disordered" evidence="1">
    <location>
        <begin position="104"/>
        <end position="130"/>
    </location>
</feature>
<organism evidence="2 3">
    <name type="scientific">Ceratitis capitata</name>
    <name type="common">Mediterranean fruit fly</name>
    <name type="synonym">Tephritis capitata</name>
    <dbReference type="NCBI Taxonomy" id="7213"/>
    <lineage>
        <taxon>Eukaryota</taxon>
        <taxon>Metazoa</taxon>
        <taxon>Ecdysozoa</taxon>
        <taxon>Arthropoda</taxon>
        <taxon>Hexapoda</taxon>
        <taxon>Insecta</taxon>
        <taxon>Pterygota</taxon>
        <taxon>Neoptera</taxon>
        <taxon>Endopterygota</taxon>
        <taxon>Diptera</taxon>
        <taxon>Brachycera</taxon>
        <taxon>Muscomorpha</taxon>
        <taxon>Tephritoidea</taxon>
        <taxon>Tephritidae</taxon>
        <taxon>Ceratitis</taxon>
        <taxon>Ceratitis</taxon>
    </lineage>
</organism>
<evidence type="ECO:0000313" key="3">
    <source>
        <dbReference type="Proteomes" id="UP000606786"/>
    </source>
</evidence>
<reference evidence="2" key="1">
    <citation type="submission" date="2020-11" db="EMBL/GenBank/DDBJ databases">
        <authorList>
            <person name="Whitehead M."/>
        </authorList>
    </citation>
    <scope>NUCLEOTIDE SEQUENCE</scope>
    <source>
        <strain evidence="2">EGII</strain>
    </source>
</reference>
<dbReference type="Proteomes" id="UP000606786">
    <property type="component" value="Unassembled WGS sequence"/>
</dbReference>
<evidence type="ECO:0000313" key="2">
    <source>
        <dbReference type="EMBL" id="CAD6998095.1"/>
    </source>
</evidence>
<accession>A0A811UK62</accession>
<name>A0A811UK62_CERCA</name>
<comment type="caution">
    <text evidence="2">The sequence shown here is derived from an EMBL/GenBank/DDBJ whole genome shotgun (WGS) entry which is preliminary data.</text>
</comment>
<gene>
    <name evidence="2" type="ORF">CCAP1982_LOCUS6709</name>
</gene>
<proteinExistence type="predicted"/>
<protein>
    <submittedName>
        <fullName evidence="2">(Mediterranean fruit fly) hypothetical protein</fullName>
    </submittedName>
</protein>